<comment type="subunit">
    <text evidence="9">Homodimer. Polymerizes to form a dynamic ring structure in a strictly GTP-dependent manner. Interacts directly with several other division proteins.</text>
</comment>
<dbReference type="InterPro" id="IPR018316">
    <property type="entry name" value="Tubulin/FtsZ_2-layer-sand-dom"/>
</dbReference>
<dbReference type="SUPFAM" id="SSF55307">
    <property type="entry name" value="Tubulin C-terminal domain-like"/>
    <property type="match status" value="1"/>
</dbReference>
<dbReference type="GO" id="GO:0003924">
    <property type="term" value="F:GTPase activity"/>
    <property type="evidence" value="ECO:0007669"/>
    <property type="project" value="UniProtKB-UniRule"/>
</dbReference>
<comment type="caution">
    <text evidence="15">The sequence shown here is derived from an EMBL/GenBank/DDBJ whole genome shotgun (WGS) entry which is preliminary data.</text>
</comment>
<dbReference type="InterPro" id="IPR000158">
    <property type="entry name" value="Cell_div_FtsZ"/>
</dbReference>
<evidence type="ECO:0000256" key="9">
    <source>
        <dbReference type="HAMAP-Rule" id="MF_00909"/>
    </source>
</evidence>
<dbReference type="Proteomes" id="UP000176087">
    <property type="component" value="Unassembled WGS sequence"/>
</dbReference>
<dbReference type="HAMAP" id="MF_00909">
    <property type="entry name" value="FtsZ"/>
    <property type="match status" value="1"/>
</dbReference>
<protein>
    <recommendedName>
        <fullName evidence="9 10">Cell division protein FtsZ</fullName>
    </recommendedName>
</protein>
<dbReference type="SMART" id="SM00864">
    <property type="entry name" value="Tubulin"/>
    <property type="match status" value="1"/>
</dbReference>
<dbReference type="InterPro" id="IPR036525">
    <property type="entry name" value="Tubulin/FtsZ_GTPase_sf"/>
</dbReference>
<feature type="domain" description="Tubulin/FtsZ 2-layer sandwich" evidence="14">
    <location>
        <begin position="204"/>
        <end position="321"/>
    </location>
</feature>
<comment type="similarity">
    <text evidence="1 9 11">Belongs to the FtsZ family.</text>
</comment>
<feature type="binding site" evidence="9">
    <location>
        <position position="140"/>
    </location>
    <ligand>
        <name>GTP</name>
        <dbReference type="ChEBI" id="CHEBI:37565"/>
    </ligand>
</feature>
<comment type="function">
    <text evidence="8 9 11">Essential cell division protein that forms a contractile ring structure (Z ring) at the future cell division site. The regulation of the ring assembly controls the timing and the location of cell division. One of the functions of the FtsZ ring is to recruit other cell division proteins to the septum to produce a new cell wall between the dividing cells. Binds GTP and shows GTPase activity.</text>
</comment>
<dbReference type="InterPro" id="IPR020805">
    <property type="entry name" value="Cell_div_FtsZ_CS"/>
</dbReference>
<dbReference type="AlphaFoldDB" id="A0A1E7JL02"/>
<reference evidence="15 16" key="1">
    <citation type="journal article" date="2016" name="Front. Microbiol.">
        <title>Comparative Genomics Analysis of Streptomyces Species Reveals Their Adaptation to the Marine Environment and Their Diversity at the Genomic Level.</title>
        <authorList>
            <person name="Tian X."/>
            <person name="Zhang Z."/>
            <person name="Yang T."/>
            <person name="Chen M."/>
            <person name="Li J."/>
            <person name="Chen F."/>
            <person name="Yang J."/>
            <person name="Li W."/>
            <person name="Zhang B."/>
            <person name="Zhang Z."/>
            <person name="Wu J."/>
            <person name="Zhang C."/>
            <person name="Long L."/>
            <person name="Xiao J."/>
        </authorList>
    </citation>
    <scope>NUCLEOTIDE SEQUENCE [LARGE SCALE GENOMIC DNA]</scope>
    <source>
        <strain evidence="15 16">SCSIO 10390</strain>
    </source>
</reference>
<dbReference type="Pfam" id="PF12327">
    <property type="entry name" value="FtsZ_C"/>
    <property type="match status" value="1"/>
</dbReference>
<dbReference type="STRING" id="933944.AN215_19625"/>
<dbReference type="CDD" id="cd02201">
    <property type="entry name" value="FtsZ_type1"/>
    <property type="match status" value="1"/>
</dbReference>
<feature type="binding site" evidence="9">
    <location>
        <position position="136"/>
    </location>
    <ligand>
        <name>GTP</name>
        <dbReference type="ChEBI" id="CHEBI:37565"/>
    </ligand>
</feature>
<evidence type="ECO:0000259" key="13">
    <source>
        <dbReference type="SMART" id="SM00864"/>
    </source>
</evidence>
<feature type="region of interest" description="Disordered" evidence="12">
    <location>
        <begin position="311"/>
        <end position="405"/>
    </location>
</feature>
<keyword evidence="2 9" id="KW-0963">Cytoplasm</keyword>
<keyword evidence="3 9" id="KW-0132">Cell division</keyword>
<feature type="domain" description="Tubulin/FtsZ GTPase" evidence="13">
    <location>
        <begin position="10"/>
        <end position="202"/>
    </location>
</feature>
<keyword evidence="5 9" id="KW-0342">GTP-binding</keyword>
<organism evidence="15 16">
    <name type="scientific">Streptomyces abyssalis</name>
    <dbReference type="NCBI Taxonomy" id="933944"/>
    <lineage>
        <taxon>Bacteria</taxon>
        <taxon>Bacillati</taxon>
        <taxon>Actinomycetota</taxon>
        <taxon>Actinomycetes</taxon>
        <taxon>Kitasatosporales</taxon>
        <taxon>Streptomycetaceae</taxon>
        <taxon>Streptomyces</taxon>
    </lineage>
</organism>
<feature type="compositionally biased region" description="Basic and acidic residues" evidence="12">
    <location>
        <begin position="320"/>
        <end position="335"/>
    </location>
</feature>
<dbReference type="RefSeq" id="WP_070012002.1">
    <property type="nucleotide sequence ID" value="NZ_LJGS01000041.1"/>
</dbReference>
<keyword evidence="4 9" id="KW-0547">Nucleotide-binding</keyword>
<gene>
    <name evidence="9" type="primary">ftsZ</name>
    <name evidence="15" type="ORF">AN215_19625</name>
</gene>
<name>A0A1E7JL02_9ACTN</name>
<dbReference type="PANTHER" id="PTHR30314:SF3">
    <property type="entry name" value="MITOCHONDRIAL DIVISION PROTEIN FSZA"/>
    <property type="match status" value="1"/>
</dbReference>
<evidence type="ECO:0000313" key="16">
    <source>
        <dbReference type="Proteomes" id="UP000176087"/>
    </source>
</evidence>
<keyword evidence="6 9" id="KW-0717">Septation</keyword>
<keyword evidence="7 9" id="KW-0131">Cell cycle</keyword>
<evidence type="ECO:0000256" key="5">
    <source>
        <dbReference type="ARBA" id="ARBA00023134"/>
    </source>
</evidence>
<dbReference type="Gene3D" id="3.30.1330.20">
    <property type="entry name" value="Tubulin/FtsZ, C-terminal domain"/>
    <property type="match status" value="1"/>
</dbReference>
<feature type="binding site" evidence="9">
    <location>
        <begin position="18"/>
        <end position="22"/>
    </location>
    <ligand>
        <name>GTP</name>
        <dbReference type="ChEBI" id="CHEBI:37565"/>
    </ligand>
</feature>
<dbReference type="SMART" id="SM00865">
    <property type="entry name" value="Tubulin_C"/>
    <property type="match status" value="1"/>
</dbReference>
<evidence type="ECO:0000256" key="1">
    <source>
        <dbReference type="ARBA" id="ARBA00009690"/>
    </source>
</evidence>
<dbReference type="GO" id="GO:0032153">
    <property type="term" value="C:cell division site"/>
    <property type="evidence" value="ECO:0007669"/>
    <property type="project" value="UniProtKB-UniRule"/>
</dbReference>
<dbReference type="InterPro" id="IPR008280">
    <property type="entry name" value="Tub_FtsZ_C"/>
</dbReference>
<evidence type="ECO:0000256" key="11">
    <source>
        <dbReference type="RuleBase" id="RU000631"/>
    </source>
</evidence>
<evidence type="ECO:0000256" key="8">
    <source>
        <dbReference type="ARBA" id="ARBA00055345"/>
    </source>
</evidence>
<dbReference type="Pfam" id="PF00091">
    <property type="entry name" value="Tubulin"/>
    <property type="match status" value="1"/>
</dbReference>
<evidence type="ECO:0000256" key="3">
    <source>
        <dbReference type="ARBA" id="ARBA00022618"/>
    </source>
</evidence>
<dbReference type="NCBIfam" id="TIGR00065">
    <property type="entry name" value="ftsZ"/>
    <property type="match status" value="1"/>
</dbReference>
<evidence type="ECO:0000313" key="15">
    <source>
        <dbReference type="EMBL" id="OEU88331.1"/>
    </source>
</evidence>
<accession>A0A1E7JL02</accession>
<dbReference type="InterPro" id="IPR045061">
    <property type="entry name" value="FtsZ/CetZ"/>
</dbReference>
<dbReference type="GO" id="GO:0051258">
    <property type="term" value="P:protein polymerization"/>
    <property type="evidence" value="ECO:0007669"/>
    <property type="project" value="UniProtKB-UniRule"/>
</dbReference>
<comment type="subcellular location">
    <subcellularLocation>
        <location evidence="9">Cytoplasm</location>
    </subcellularLocation>
    <text evidence="9">Assembles at midcell at the inner surface of the cytoplasmic membrane.</text>
</comment>
<dbReference type="GO" id="GO:0030428">
    <property type="term" value="C:cell septum"/>
    <property type="evidence" value="ECO:0007669"/>
    <property type="project" value="UniProtKB-ARBA"/>
</dbReference>
<dbReference type="InterPro" id="IPR037103">
    <property type="entry name" value="Tubulin/FtsZ-like_C"/>
</dbReference>
<dbReference type="GO" id="GO:0000917">
    <property type="term" value="P:division septum assembly"/>
    <property type="evidence" value="ECO:0007669"/>
    <property type="project" value="UniProtKB-KW"/>
</dbReference>
<dbReference type="EMBL" id="LJGT01000040">
    <property type="protein sequence ID" value="OEU88331.1"/>
    <property type="molecule type" value="Genomic_DNA"/>
</dbReference>
<dbReference type="SUPFAM" id="SSF52490">
    <property type="entry name" value="Tubulin nucleotide-binding domain-like"/>
    <property type="match status" value="1"/>
</dbReference>
<evidence type="ECO:0000256" key="4">
    <source>
        <dbReference type="ARBA" id="ARBA00022741"/>
    </source>
</evidence>
<dbReference type="InterPro" id="IPR024757">
    <property type="entry name" value="FtsZ_C"/>
</dbReference>
<evidence type="ECO:0000256" key="7">
    <source>
        <dbReference type="ARBA" id="ARBA00023306"/>
    </source>
</evidence>
<keyword evidence="16" id="KW-1185">Reference proteome</keyword>
<evidence type="ECO:0000256" key="12">
    <source>
        <dbReference type="SAM" id="MobiDB-lite"/>
    </source>
</evidence>
<dbReference type="GO" id="GO:0005525">
    <property type="term" value="F:GTP binding"/>
    <property type="evidence" value="ECO:0007669"/>
    <property type="project" value="UniProtKB-UniRule"/>
</dbReference>
<dbReference type="GO" id="GO:0043093">
    <property type="term" value="P:FtsZ-dependent cytokinesis"/>
    <property type="evidence" value="ECO:0007669"/>
    <property type="project" value="UniProtKB-UniRule"/>
</dbReference>
<dbReference type="InterPro" id="IPR003008">
    <property type="entry name" value="Tubulin_FtsZ_GTPase"/>
</dbReference>
<evidence type="ECO:0000256" key="10">
    <source>
        <dbReference type="NCBIfam" id="TIGR00065"/>
    </source>
</evidence>
<evidence type="ECO:0000256" key="2">
    <source>
        <dbReference type="ARBA" id="ARBA00022490"/>
    </source>
</evidence>
<feature type="binding site" evidence="9">
    <location>
        <begin position="105"/>
        <end position="107"/>
    </location>
    <ligand>
        <name>GTP</name>
        <dbReference type="ChEBI" id="CHEBI:37565"/>
    </ligand>
</feature>
<sequence>MAAPQNYLAVIKVVGIGGGGVNAINRMIEVGLKGVEFIAINTDAQALLMSDADVKLDVGRELTRGLGAGANPDVGRKAAEDHREEIEEVLKGADMVFVTAGEGGGTGTGGAPVVANIARSLGALTIGVVTRPFTFEGRRRANQAEDGIAGLRDEVDTLIVIPNDRLLSISDRQVSVLDAFKSADQVLLSGVQGITDLITTPGLINLDFADVKSVMSEAGSALMGIGSARGDDRAVAAAEMAISSPLLEASIDGARGVLLSISGGSDLGLFEINEAAQLVSEAAHPEANIIFGAVIDDALGDEVRVTVIAAGFDGGQPPSKNRDKALGSHTSKDESSSAAGFGSGDPDGDRPSFGGLGSVTPRESEPEPVGESTGAGRDSLPPTVPPARPYQDSQAEELDVPDFLK</sequence>
<feature type="binding site" evidence="9">
    <location>
        <position position="184"/>
    </location>
    <ligand>
        <name>GTP</name>
        <dbReference type="ChEBI" id="CHEBI:37565"/>
    </ligand>
</feature>
<proteinExistence type="inferred from homology"/>
<dbReference type="PROSITE" id="PS01135">
    <property type="entry name" value="FTSZ_2"/>
    <property type="match status" value="1"/>
</dbReference>
<dbReference type="PRINTS" id="PR00423">
    <property type="entry name" value="CELLDVISFTSZ"/>
</dbReference>
<dbReference type="GO" id="GO:0005737">
    <property type="term" value="C:cytoplasm"/>
    <property type="evidence" value="ECO:0007669"/>
    <property type="project" value="UniProtKB-SubCell"/>
</dbReference>
<dbReference type="PROSITE" id="PS01134">
    <property type="entry name" value="FTSZ_1"/>
    <property type="match status" value="1"/>
</dbReference>
<evidence type="ECO:0000259" key="14">
    <source>
        <dbReference type="SMART" id="SM00865"/>
    </source>
</evidence>
<dbReference type="PATRIC" id="fig|933944.5.peg.3273"/>
<dbReference type="Gene3D" id="3.40.50.1440">
    <property type="entry name" value="Tubulin/FtsZ, GTPase domain"/>
    <property type="match status" value="1"/>
</dbReference>
<dbReference type="PANTHER" id="PTHR30314">
    <property type="entry name" value="CELL DIVISION PROTEIN FTSZ-RELATED"/>
    <property type="match status" value="1"/>
</dbReference>
<feature type="compositionally biased region" description="Acidic residues" evidence="12">
    <location>
        <begin position="394"/>
        <end position="405"/>
    </location>
</feature>
<evidence type="ECO:0000256" key="6">
    <source>
        <dbReference type="ARBA" id="ARBA00023210"/>
    </source>
</evidence>
<dbReference type="FunFam" id="3.40.50.1440:FF:000023">
    <property type="entry name" value="Cell division protein FtsZ"/>
    <property type="match status" value="1"/>
</dbReference>
<dbReference type="OrthoDB" id="9813375at2"/>
<dbReference type="FunFam" id="3.30.1330.20:FF:000005">
    <property type="entry name" value="Cell division protein FtsZ"/>
    <property type="match status" value="1"/>
</dbReference>